<evidence type="ECO:0000313" key="1">
    <source>
        <dbReference type="EMBL" id="KIM55526.1"/>
    </source>
</evidence>
<name>A0A0C3DHI7_9AGAM</name>
<dbReference type="EMBL" id="KN822133">
    <property type="protein sequence ID" value="KIM55526.1"/>
    <property type="molecule type" value="Genomic_DNA"/>
</dbReference>
<dbReference type="HOGENOM" id="CLU_117309_0_0_1"/>
<organism evidence="1 2">
    <name type="scientific">Scleroderma citrinum Foug A</name>
    <dbReference type="NCBI Taxonomy" id="1036808"/>
    <lineage>
        <taxon>Eukaryota</taxon>
        <taxon>Fungi</taxon>
        <taxon>Dikarya</taxon>
        <taxon>Basidiomycota</taxon>
        <taxon>Agaricomycotina</taxon>
        <taxon>Agaricomycetes</taxon>
        <taxon>Agaricomycetidae</taxon>
        <taxon>Boletales</taxon>
        <taxon>Sclerodermatineae</taxon>
        <taxon>Sclerodermataceae</taxon>
        <taxon>Scleroderma</taxon>
    </lineage>
</organism>
<gene>
    <name evidence="1" type="ORF">SCLCIDRAFT_10955</name>
</gene>
<dbReference type="InParanoid" id="A0A0C3DHI7"/>
<accession>A0A0C3DHI7</accession>
<evidence type="ECO:0000313" key="2">
    <source>
        <dbReference type="Proteomes" id="UP000053989"/>
    </source>
</evidence>
<keyword evidence="2" id="KW-1185">Reference proteome</keyword>
<reference evidence="2" key="2">
    <citation type="submission" date="2015-01" db="EMBL/GenBank/DDBJ databases">
        <title>Evolutionary Origins and Diversification of the Mycorrhizal Mutualists.</title>
        <authorList>
            <consortium name="DOE Joint Genome Institute"/>
            <consortium name="Mycorrhizal Genomics Consortium"/>
            <person name="Kohler A."/>
            <person name="Kuo A."/>
            <person name="Nagy L.G."/>
            <person name="Floudas D."/>
            <person name="Copeland A."/>
            <person name="Barry K.W."/>
            <person name="Cichocki N."/>
            <person name="Veneault-Fourrey C."/>
            <person name="LaButti K."/>
            <person name="Lindquist E.A."/>
            <person name="Lipzen A."/>
            <person name="Lundell T."/>
            <person name="Morin E."/>
            <person name="Murat C."/>
            <person name="Riley R."/>
            <person name="Ohm R."/>
            <person name="Sun H."/>
            <person name="Tunlid A."/>
            <person name="Henrissat B."/>
            <person name="Grigoriev I.V."/>
            <person name="Hibbett D.S."/>
            <person name="Martin F."/>
        </authorList>
    </citation>
    <scope>NUCLEOTIDE SEQUENCE [LARGE SCALE GENOMIC DNA]</scope>
    <source>
        <strain evidence="2">Foug A</strain>
    </source>
</reference>
<dbReference type="AlphaFoldDB" id="A0A0C3DHI7"/>
<protein>
    <submittedName>
        <fullName evidence="1">Uncharacterized protein</fullName>
    </submittedName>
</protein>
<dbReference type="Proteomes" id="UP000053989">
    <property type="component" value="Unassembled WGS sequence"/>
</dbReference>
<dbReference type="OrthoDB" id="2674194at2759"/>
<sequence>MSLPPTNLLFASMPTISMVEDVVPIDLEGVLSDWDAYTFSLNVSSPGKKRIVVRIKHPKLHKYRGCHPQVRGPDAELVPLENVMLKFSQDNLSQELEDSVKVEDPDSCGVNFEDHVEGDRNDVLHTPNPFPKDYTPSKKWKYYICPFDPSILDHEITSRKETIATYEKEELEWENRHRNVKLSIEQCNRILGSQYHMMRELE</sequence>
<reference evidence="1 2" key="1">
    <citation type="submission" date="2014-04" db="EMBL/GenBank/DDBJ databases">
        <authorList>
            <consortium name="DOE Joint Genome Institute"/>
            <person name="Kuo A."/>
            <person name="Kohler A."/>
            <person name="Nagy L.G."/>
            <person name="Floudas D."/>
            <person name="Copeland A."/>
            <person name="Barry K.W."/>
            <person name="Cichocki N."/>
            <person name="Veneault-Fourrey C."/>
            <person name="LaButti K."/>
            <person name="Lindquist E.A."/>
            <person name="Lipzen A."/>
            <person name="Lundell T."/>
            <person name="Morin E."/>
            <person name="Murat C."/>
            <person name="Sun H."/>
            <person name="Tunlid A."/>
            <person name="Henrissat B."/>
            <person name="Grigoriev I.V."/>
            <person name="Hibbett D.S."/>
            <person name="Martin F."/>
            <person name="Nordberg H.P."/>
            <person name="Cantor M.N."/>
            <person name="Hua S.X."/>
        </authorList>
    </citation>
    <scope>NUCLEOTIDE SEQUENCE [LARGE SCALE GENOMIC DNA]</scope>
    <source>
        <strain evidence="1 2">Foug A</strain>
    </source>
</reference>
<proteinExistence type="predicted"/>